<evidence type="ECO:0000256" key="1">
    <source>
        <dbReference type="SAM" id="MobiDB-lite"/>
    </source>
</evidence>
<dbReference type="AlphaFoldDB" id="A0A1C7M1K2"/>
<comment type="caution">
    <text evidence="3">The sequence shown here is derived from an EMBL/GenBank/DDBJ whole genome shotgun (WGS) entry which is preliminary data.</text>
</comment>
<reference evidence="3 4" key="1">
    <citation type="submission" date="2016-03" db="EMBL/GenBank/DDBJ databases">
        <title>Whole genome sequencing of Grifola frondosa 9006-11.</title>
        <authorList>
            <person name="Min B."/>
            <person name="Park H."/>
            <person name="Kim J.-G."/>
            <person name="Cho H."/>
            <person name="Oh Y.-L."/>
            <person name="Kong W.-S."/>
            <person name="Choi I.-G."/>
        </authorList>
    </citation>
    <scope>NUCLEOTIDE SEQUENCE [LARGE SCALE GENOMIC DNA]</scope>
    <source>
        <strain evidence="3 4">9006-11</strain>
    </source>
</reference>
<keyword evidence="2" id="KW-0812">Transmembrane</keyword>
<name>A0A1C7M1K2_GRIFR</name>
<evidence type="ECO:0000313" key="3">
    <source>
        <dbReference type="EMBL" id="OBZ70785.1"/>
    </source>
</evidence>
<evidence type="ECO:0000313" key="4">
    <source>
        <dbReference type="Proteomes" id="UP000092993"/>
    </source>
</evidence>
<dbReference type="OrthoDB" id="2576311at2759"/>
<protein>
    <submittedName>
        <fullName evidence="3">Uncharacterized protein</fullName>
    </submittedName>
</protein>
<organism evidence="3 4">
    <name type="scientific">Grifola frondosa</name>
    <name type="common">Maitake</name>
    <name type="synonym">Polyporus frondosus</name>
    <dbReference type="NCBI Taxonomy" id="5627"/>
    <lineage>
        <taxon>Eukaryota</taxon>
        <taxon>Fungi</taxon>
        <taxon>Dikarya</taxon>
        <taxon>Basidiomycota</taxon>
        <taxon>Agaricomycotina</taxon>
        <taxon>Agaricomycetes</taxon>
        <taxon>Polyporales</taxon>
        <taxon>Grifolaceae</taxon>
        <taxon>Grifola</taxon>
    </lineage>
</organism>
<dbReference type="EMBL" id="LUGG01000013">
    <property type="protein sequence ID" value="OBZ70785.1"/>
    <property type="molecule type" value="Genomic_DNA"/>
</dbReference>
<keyword evidence="2" id="KW-0472">Membrane</keyword>
<keyword evidence="4" id="KW-1185">Reference proteome</keyword>
<accession>A0A1C7M1K2</accession>
<evidence type="ECO:0000256" key="2">
    <source>
        <dbReference type="SAM" id="Phobius"/>
    </source>
</evidence>
<gene>
    <name evidence="3" type="ORF">A0H81_09437</name>
</gene>
<sequence>MNSAIEKPLCTWQFYTTLGTWSQQNNCPDGAPQQGFPTGFSTNSVAIPNWAHQPLTSTDDFDVTTAIESAKSQSVVVRIVIPIVVAVAVAILAGILFFFYRRRVNRLSRSKTLPPLPGRRRFWQETQRRPRWFFSLFDSPRSTRLRAARKNSDWEIDDDVHWLDTQYSSTAGVFSPDGKLGEHDLDVAHTSSHIRDHSQSSLLPRINLPIVHTPSFLERFIKFKGGIRKSPSYKAAHVLSSMPSSRFKIDGSDAPTRSSTVIVSPVAPAGPSDQSSSAIPAAQLPEPNESSVLLISRDGQDFSLRDFATEVPENDVAESPSALHDQHPYPAIVSVPPSPGSQMLLYPDAVRAAARPEALTLGHAHLTAAHVLS</sequence>
<feature type="region of interest" description="Disordered" evidence="1">
    <location>
        <begin position="263"/>
        <end position="283"/>
    </location>
</feature>
<dbReference type="Proteomes" id="UP000092993">
    <property type="component" value="Unassembled WGS sequence"/>
</dbReference>
<feature type="transmembrane region" description="Helical" evidence="2">
    <location>
        <begin position="79"/>
        <end position="100"/>
    </location>
</feature>
<keyword evidence="2" id="KW-1133">Transmembrane helix</keyword>
<proteinExistence type="predicted"/>